<dbReference type="GO" id="GO:0003713">
    <property type="term" value="F:transcription coactivator activity"/>
    <property type="evidence" value="ECO:0007669"/>
    <property type="project" value="InterPro"/>
</dbReference>
<dbReference type="PANTHER" id="PTHR31606">
    <property type="entry name" value="WW DOMAIN BINDING PROTEIN 2, ISOFORM E"/>
    <property type="match status" value="1"/>
</dbReference>
<feature type="region of interest" description="Disordered" evidence="1">
    <location>
        <begin position="64"/>
        <end position="107"/>
    </location>
</feature>
<sequence length="107" mass="11466">IELEQPISWANYIKGGVVAQPNGNFNGSAGFKLHFKSGGAIEFGQAMLQAAQWLQTTMATHAPPPYTPPGVPADPRGYHGWVPPTNVFPQQPPVKMKEAGRVSTGLK</sequence>
<accession>A0A7T8KAD9</accession>
<dbReference type="EMBL" id="CP045892">
    <property type="protein sequence ID" value="QQP52014.1"/>
    <property type="molecule type" value="Genomic_DNA"/>
</dbReference>
<evidence type="ECO:0000256" key="1">
    <source>
        <dbReference type="SAM" id="MobiDB-lite"/>
    </source>
</evidence>
<gene>
    <name evidence="2" type="ORF">FKW44_004003</name>
</gene>
<dbReference type="Proteomes" id="UP000595437">
    <property type="component" value="Chromosome 3"/>
</dbReference>
<dbReference type="GO" id="GO:0031490">
    <property type="term" value="F:chromatin DNA binding"/>
    <property type="evidence" value="ECO:0007669"/>
    <property type="project" value="TreeGrafter"/>
</dbReference>
<protein>
    <submittedName>
        <fullName evidence="2">WW domainbinding protein 2like</fullName>
    </submittedName>
</protein>
<evidence type="ECO:0000313" key="2">
    <source>
        <dbReference type="EMBL" id="QQP52014.1"/>
    </source>
</evidence>
<dbReference type="InterPro" id="IPR044852">
    <property type="entry name" value="WBP2-like"/>
</dbReference>
<dbReference type="OrthoDB" id="1259151at2759"/>
<evidence type="ECO:0000313" key="3">
    <source>
        <dbReference type="Proteomes" id="UP000595437"/>
    </source>
</evidence>
<organism evidence="2 3">
    <name type="scientific">Caligus rogercresseyi</name>
    <name type="common">Sea louse</name>
    <dbReference type="NCBI Taxonomy" id="217165"/>
    <lineage>
        <taxon>Eukaryota</taxon>
        <taxon>Metazoa</taxon>
        <taxon>Ecdysozoa</taxon>
        <taxon>Arthropoda</taxon>
        <taxon>Crustacea</taxon>
        <taxon>Multicrustacea</taxon>
        <taxon>Hexanauplia</taxon>
        <taxon>Copepoda</taxon>
        <taxon>Siphonostomatoida</taxon>
        <taxon>Caligidae</taxon>
        <taxon>Caligus</taxon>
    </lineage>
</organism>
<reference evidence="3" key="1">
    <citation type="submission" date="2021-01" db="EMBL/GenBank/DDBJ databases">
        <title>Caligus Genome Assembly.</title>
        <authorList>
            <person name="Gallardo-Escarate C."/>
        </authorList>
    </citation>
    <scope>NUCLEOTIDE SEQUENCE [LARGE SCALE GENOMIC DNA]</scope>
</reference>
<feature type="non-terminal residue" evidence="2">
    <location>
        <position position="1"/>
    </location>
</feature>
<name>A0A7T8KAD9_CALRO</name>
<dbReference type="GO" id="GO:0005634">
    <property type="term" value="C:nucleus"/>
    <property type="evidence" value="ECO:0007669"/>
    <property type="project" value="TreeGrafter"/>
</dbReference>
<proteinExistence type="predicted"/>
<dbReference type="PANTHER" id="PTHR31606:SF1">
    <property type="entry name" value="WW DOMAIN BINDING PROTEIN 2, ISOFORM E"/>
    <property type="match status" value="1"/>
</dbReference>
<dbReference type="AlphaFoldDB" id="A0A7T8KAD9"/>
<keyword evidence="3" id="KW-1185">Reference proteome</keyword>